<dbReference type="Proteomes" id="UP000254664">
    <property type="component" value="Unassembled WGS sequence"/>
</dbReference>
<evidence type="ECO:0008006" key="3">
    <source>
        <dbReference type="Google" id="ProtNLM"/>
    </source>
</evidence>
<dbReference type="EMBL" id="UFWZ01000001">
    <property type="protein sequence ID" value="SUY47855.1"/>
    <property type="molecule type" value="Genomic_DNA"/>
</dbReference>
<dbReference type="AlphaFoldDB" id="A0A381J9Q3"/>
<evidence type="ECO:0000313" key="1">
    <source>
        <dbReference type="EMBL" id="SUY47855.1"/>
    </source>
</evidence>
<accession>A0A381J9Q3</accession>
<evidence type="ECO:0000313" key="2">
    <source>
        <dbReference type="Proteomes" id="UP000254664"/>
    </source>
</evidence>
<sequence>MDKEMIKNMDPNMLLSILNMKLRDEFNILEDLIKSYDLDRDELINKLSKSGYIYNIKINQFTQK</sequence>
<keyword evidence="2" id="KW-1185">Reference proteome</keyword>
<protein>
    <recommendedName>
        <fullName evidence="3">DUF4250 domain-containing protein</fullName>
    </recommendedName>
</protein>
<dbReference type="RefSeq" id="WP_115641737.1">
    <property type="nucleotide sequence ID" value="NZ_UFWZ01000001.1"/>
</dbReference>
<gene>
    <name evidence="1" type="ORF">NCTC9836_02198</name>
</gene>
<organism evidence="1 2">
    <name type="scientific">Clostridium putrefaciens</name>
    <dbReference type="NCBI Taxonomy" id="99675"/>
    <lineage>
        <taxon>Bacteria</taxon>
        <taxon>Bacillati</taxon>
        <taxon>Bacillota</taxon>
        <taxon>Clostridia</taxon>
        <taxon>Eubacteriales</taxon>
        <taxon>Clostridiaceae</taxon>
        <taxon>Clostridium</taxon>
    </lineage>
</organism>
<dbReference type="OrthoDB" id="6636823at2"/>
<dbReference type="InterPro" id="IPR025346">
    <property type="entry name" value="DUF4250"/>
</dbReference>
<proteinExistence type="predicted"/>
<reference evidence="1 2" key="1">
    <citation type="submission" date="2018-06" db="EMBL/GenBank/DDBJ databases">
        <authorList>
            <consortium name="Pathogen Informatics"/>
            <person name="Doyle S."/>
        </authorList>
    </citation>
    <scope>NUCLEOTIDE SEQUENCE [LARGE SCALE GENOMIC DNA]</scope>
    <source>
        <strain evidence="1 2">NCTC9836</strain>
    </source>
</reference>
<name>A0A381J9Q3_9CLOT</name>
<dbReference type="Pfam" id="PF14056">
    <property type="entry name" value="DUF4250"/>
    <property type="match status" value="1"/>
</dbReference>